<reference evidence="2 3" key="1">
    <citation type="journal article" date="2014" name="Agronomy (Basel)">
        <title>A Draft Genome Sequence for Ensete ventricosum, the Drought-Tolerant Tree Against Hunger.</title>
        <authorList>
            <person name="Harrison J."/>
            <person name="Moore K.A."/>
            <person name="Paszkiewicz K."/>
            <person name="Jones T."/>
            <person name="Grant M."/>
            <person name="Ambacheew D."/>
            <person name="Muzemil S."/>
            <person name="Studholme D.J."/>
        </authorList>
    </citation>
    <scope>NUCLEOTIDE SEQUENCE [LARGE SCALE GENOMIC DNA]</scope>
</reference>
<dbReference type="EMBL" id="AMZH03000386">
    <property type="protein sequence ID" value="RRT84039.1"/>
    <property type="molecule type" value="Genomic_DNA"/>
</dbReference>
<dbReference type="Proteomes" id="UP000287651">
    <property type="component" value="Unassembled WGS sequence"/>
</dbReference>
<dbReference type="AlphaFoldDB" id="A0A427B6B8"/>
<evidence type="ECO:0000313" key="2">
    <source>
        <dbReference type="EMBL" id="RRT84039.1"/>
    </source>
</evidence>
<evidence type="ECO:0000256" key="1">
    <source>
        <dbReference type="SAM" id="MobiDB-lite"/>
    </source>
</evidence>
<name>A0A427B6B8_ENSVE</name>
<organism evidence="2 3">
    <name type="scientific">Ensete ventricosum</name>
    <name type="common">Abyssinian banana</name>
    <name type="synonym">Musa ensete</name>
    <dbReference type="NCBI Taxonomy" id="4639"/>
    <lineage>
        <taxon>Eukaryota</taxon>
        <taxon>Viridiplantae</taxon>
        <taxon>Streptophyta</taxon>
        <taxon>Embryophyta</taxon>
        <taxon>Tracheophyta</taxon>
        <taxon>Spermatophyta</taxon>
        <taxon>Magnoliopsida</taxon>
        <taxon>Liliopsida</taxon>
        <taxon>Zingiberales</taxon>
        <taxon>Musaceae</taxon>
        <taxon>Ensete</taxon>
    </lineage>
</organism>
<feature type="region of interest" description="Disordered" evidence="1">
    <location>
        <begin position="1"/>
        <end position="55"/>
    </location>
</feature>
<sequence length="160" mass="17982">MPKVSGGKLPVTRAAAPAREVGDTPSTEALRSSFKRLSDASVQQSDDPARRHKKVKILSRKHKFRRDEGGLRSHSRGKESAVSVEELETLVESAKEIVTSVFYRLKSLKDLCGTKARWEKLKNSTKIWNDPMATEEFKRGLLHPQLARELYTLPSEVLLA</sequence>
<proteinExistence type="predicted"/>
<protein>
    <submittedName>
        <fullName evidence="2">Uncharacterized protein</fullName>
    </submittedName>
</protein>
<accession>A0A427B6B8</accession>
<gene>
    <name evidence="2" type="ORF">B296_00016039</name>
</gene>
<evidence type="ECO:0000313" key="3">
    <source>
        <dbReference type="Proteomes" id="UP000287651"/>
    </source>
</evidence>
<comment type="caution">
    <text evidence="2">The sequence shown here is derived from an EMBL/GenBank/DDBJ whole genome shotgun (WGS) entry which is preliminary data.</text>
</comment>